<accession>D5MG91</accession>
<dbReference type="KEGG" id="mox:DAMO_1714"/>
<dbReference type="EMBL" id="FP565575">
    <property type="protein sequence ID" value="CBE68772.1"/>
    <property type="molecule type" value="Genomic_DNA"/>
</dbReference>
<name>D5MG91_METO1</name>
<dbReference type="Pfam" id="PF02120">
    <property type="entry name" value="Flg_hook"/>
    <property type="match status" value="1"/>
</dbReference>
<gene>
    <name evidence="2" type="ORF">DAMO_1714</name>
</gene>
<proteinExistence type="predicted"/>
<dbReference type="AlphaFoldDB" id="D5MG91"/>
<dbReference type="STRING" id="671143.DAMO_1714"/>
<evidence type="ECO:0000313" key="2">
    <source>
        <dbReference type="EMBL" id="CBE68772.1"/>
    </source>
</evidence>
<dbReference type="Proteomes" id="UP000006898">
    <property type="component" value="Chromosome"/>
</dbReference>
<feature type="domain" description="Flagellar hook-length control protein-like C-terminal" evidence="1">
    <location>
        <begin position="424"/>
        <end position="494"/>
    </location>
</feature>
<dbReference type="PATRIC" id="fig|671143.5.peg.1511"/>
<evidence type="ECO:0000259" key="1">
    <source>
        <dbReference type="Pfam" id="PF02120"/>
    </source>
</evidence>
<sequence>MSIDPTLVARISALTVPLNGTIAPLRRFDPGQVLQGRVLAVRGSQVLISLFGEQIAAESVLSLRVGQVLDLIVREARPDRITLRIATDVEGKAPVLQPFTDQDVSELLIGQHLPTDPANMLIVRSLIRNMLPITNANVSAVRHALSFITTPAAEDVDAALFLIARELPVTPQSLELAKSALLQPHSLGTRVQALATQLVELFSRSAFEDAAAELPRPLLALAQQVLRDLPMLLPDQAQGRTLTALIRQVLDQIATPTEARLTHVLQEPRLPPAHPDLPAGRTAAQSPHTKTAHTVMIEPSPPSDGYTDVPYADGSHTPPAPLQRRVQEAAHDFRQQLARLDDALTHTVADLPRRHEVASTLHTLQTTIRELISAIEADQLTNAGAPPPTEAQGYYLFHLPIATVGQDATDTAEVRIYYQRRDRTKQVDPENAHLAFLLQMSRLGPVDIHVDLYQTHLRCRIECSRQDATNLFQGSSHELKERLQDIGYIVDAIRSTTVRSPDAHSEQPAAFNLLRIDVQA</sequence>
<evidence type="ECO:0000313" key="3">
    <source>
        <dbReference type="Proteomes" id="UP000006898"/>
    </source>
</evidence>
<organism evidence="2 3">
    <name type="scientific">Methylomirabilis oxygeniifera</name>
    <dbReference type="NCBI Taxonomy" id="671143"/>
    <lineage>
        <taxon>Bacteria</taxon>
        <taxon>Candidatus Methylomirabilota</taxon>
        <taxon>Candidatus Methylomirabilia</taxon>
        <taxon>Candidatus Methylomirabilales</taxon>
        <taxon>Candidatus Methylomirabilaceae</taxon>
        <taxon>Candidatus Methylomirabilis</taxon>
    </lineage>
</organism>
<protein>
    <recommendedName>
        <fullName evidence="1">Flagellar hook-length control protein-like C-terminal domain-containing protein</fullName>
    </recommendedName>
</protein>
<dbReference type="InterPro" id="IPR021136">
    <property type="entry name" value="Flagellar_hook_control-like_C"/>
</dbReference>
<reference evidence="2 3" key="1">
    <citation type="journal article" date="2010" name="Nature">
        <title>Nitrite-driven anaerobic methane oxidation by oxygenic bacteria.</title>
        <authorList>
            <person name="Ettwig K.F."/>
            <person name="Butler M.K."/>
            <person name="Le Paslier D."/>
            <person name="Pelletier E."/>
            <person name="Mangenot S."/>
            <person name="Kuypers M.M.M."/>
            <person name="Schreiber F."/>
            <person name="Dutilh B.E."/>
            <person name="Zedelius J."/>
            <person name="de Beer D."/>
            <person name="Gloerich J."/>
            <person name="Wessels H.J.C.T."/>
            <person name="van Allen T."/>
            <person name="Luesken F."/>
            <person name="Wu M."/>
            <person name="van de Pas-Schoonen K.T."/>
            <person name="Op den Camp H.J.M."/>
            <person name="Janssen-Megens E.M."/>
            <person name="Francoijs K-J."/>
            <person name="Stunnenberg H."/>
            <person name="Weissenbach J."/>
            <person name="Jetten M.S.M."/>
            <person name="Strous M."/>
        </authorList>
    </citation>
    <scope>NUCLEOTIDE SEQUENCE [LARGE SCALE GENOMIC DNA]</scope>
</reference>
<dbReference type="HOGENOM" id="CLU_523458_0_0_0"/>